<evidence type="ECO:0000313" key="4">
    <source>
        <dbReference type="Proteomes" id="UP000829542"/>
    </source>
</evidence>
<dbReference type="Gene3D" id="3.40.50.720">
    <property type="entry name" value="NAD(P)-binding Rossmann-like Domain"/>
    <property type="match status" value="1"/>
</dbReference>
<keyword evidence="4" id="KW-1185">Reference proteome</keyword>
<dbReference type="PRINTS" id="PR00080">
    <property type="entry name" value="SDRFAMILY"/>
</dbReference>
<protein>
    <submittedName>
        <fullName evidence="3">3-oxoacyl-ACP reductase</fullName>
        <ecNumber evidence="3">1.1.1.100</ecNumber>
    </submittedName>
</protein>
<dbReference type="SUPFAM" id="SSF51735">
    <property type="entry name" value="NAD(P)-binding Rossmann-fold domains"/>
    <property type="match status" value="1"/>
</dbReference>
<dbReference type="InterPro" id="IPR036291">
    <property type="entry name" value="NAD(P)-bd_dom_sf"/>
</dbReference>
<dbReference type="InterPro" id="IPR002347">
    <property type="entry name" value="SDR_fam"/>
</dbReference>
<keyword evidence="2 3" id="KW-0560">Oxidoreductase</keyword>
<comment type="similarity">
    <text evidence="1">Belongs to the short-chain dehydrogenases/reductases (SDR) family.</text>
</comment>
<dbReference type="NCBIfam" id="NF006393">
    <property type="entry name" value="PRK08642.1"/>
    <property type="match status" value="1"/>
</dbReference>
<reference evidence="3 4" key="1">
    <citation type="submission" date="2022-03" db="EMBL/GenBank/DDBJ databases">
        <title>Ignatzschineria rhizosphaerae HR5S32.</title>
        <authorList>
            <person name="Sun J.Q."/>
            <person name="Feng J.Y."/>
        </authorList>
    </citation>
    <scope>NUCLEOTIDE SEQUENCE [LARGE SCALE GENOMIC DNA]</scope>
    <source>
        <strain evidence="3 4">HR5S32</strain>
    </source>
</reference>
<dbReference type="PANTHER" id="PTHR43639">
    <property type="entry name" value="OXIDOREDUCTASE, SHORT-CHAIN DEHYDROGENASE/REDUCTASE FAMILY (AFU_ORTHOLOGUE AFUA_5G02870)"/>
    <property type="match status" value="1"/>
</dbReference>
<evidence type="ECO:0000313" key="3">
    <source>
        <dbReference type="EMBL" id="UNM95437.1"/>
    </source>
</evidence>
<name>A0ABY3X344_9GAMM</name>
<dbReference type="EC" id="1.1.1.100" evidence="3"/>
<organism evidence="3 4">
    <name type="scientific">Ignatzschineria rhizosphaerae</name>
    <dbReference type="NCBI Taxonomy" id="2923279"/>
    <lineage>
        <taxon>Bacteria</taxon>
        <taxon>Pseudomonadati</taxon>
        <taxon>Pseudomonadota</taxon>
        <taxon>Gammaproteobacteria</taxon>
        <taxon>Cardiobacteriales</taxon>
        <taxon>Ignatzschineriaceae</taxon>
        <taxon>Ignatzschineria</taxon>
    </lineage>
</organism>
<evidence type="ECO:0000256" key="2">
    <source>
        <dbReference type="ARBA" id="ARBA00023002"/>
    </source>
</evidence>
<dbReference type="Proteomes" id="UP000829542">
    <property type="component" value="Chromosome"/>
</dbReference>
<sequence length="257" mass="28171">MKFEDQIVLVTGGNRGLGAQIVRSFAREGAKVVINFYQNKTQAEALVTELNTHDEKQVIALQGDIRDREAMRELFEQARRAFGVPITTIVNNALVNFKFDPVNRQNAENITWEDFLGQLEGAIQGSLNTIQAGLKDMKEARFGRIINIGTNLVQNPVVPYHDYNTAKSALLSFTRNMAKELGVFGINVNMVSGGLLQTTDASSATSEDVFKMIAQNTPLGKVTTPAEVADTVLYFASPWSRGVTGQNIMVDGGLVMN</sequence>
<evidence type="ECO:0000256" key="1">
    <source>
        <dbReference type="ARBA" id="ARBA00006484"/>
    </source>
</evidence>
<accession>A0ABY3X344</accession>
<dbReference type="CDD" id="cd05349">
    <property type="entry name" value="BKR_2_SDR_c"/>
    <property type="match status" value="1"/>
</dbReference>
<dbReference type="Pfam" id="PF13561">
    <property type="entry name" value="adh_short_C2"/>
    <property type="match status" value="1"/>
</dbReference>
<proteinExistence type="inferred from homology"/>
<gene>
    <name evidence="3" type="ORF">MMG00_09390</name>
</gene>
<dbReference type="PANTHER" id="PTHR43639:SF1">
    <property type="entry name" value="SHORT-CHAIN DEHYDROGENASE_REDUCTASE FAMILY PROTEIN"/>
    <property type="match status" value="1"/>
</dbReference>
<dbReference type="PRINTS" id="PR00081">
    <property type="entry name" value="GDHRDH"/>
</dbReference>
<dbReference type="GO" id="GO:0004316">
    <property type="term" value="F:3-oxoacyl-[acyl-carrier-protein] reductase (NADPH) activity"/>
    <property type="evidence" value="ECO:0007669"/>
    <property type="project" value="UniProtKB-EC"/>
</dbReference>
<dbReference type="RefSeq" id="WP_242147684.1">
    <property type="nucleotide sequence ID" value="NZ_CP093379.1"/>
</dbReference>
<dbReference type="EMBL" id="CP093379">
    <property type="protein sequence ID" value="UNM95437.1"/>
    <property type="molecule type" value="Genomic_DNA"/>
</dbReference>